<accession>A0ABW1IEJ1</accession>
<name>A0ABW1IEJ1_9PSEU</name>
<dbReference type="SMART" id="SM00257">
    <property type="entry name" value="LysM"/>
    <property type="match status" value="1"/>
</dbReference>
<dbReference type="EMBL" id="JBHSQK010000054">
    <property type="protein sequence ID" value="MFC5950774.1"/>
    <property type="molecule type" value="Genomic_DNA"/>
</dbReference>
<dbReference type="Proteomes" id="UP001596119">
    <property type="component" value="Unassembled WGS sequence"/>
</dbReference>
<proteinExistence type="predicted"/>
<dbReference type="PROSITE" id="PS51782">
    <property type="entry name" value="LYSM"/>
    <property type="match status" value="1"/>
</dbReference>
<comment type="caution">
    <text evidence="2">The sequence shown here is derived from an EMBL/GenBank/DDBJ whole genome shotgun (WGS) entry which is preliminary data.</text>
</comment>
<organism evidence="2 3">
    <name type="scientific">Pseudonocardia lutea</name>
    <dbReference type="NCBI Taxonomy" id="2172015"/>
    <lineage>
        <taxon>Bacteria</taxon>
        <taxon>Bacillati</taxon>
        <taxon>Actinomycetota</taxon>
        <taxon>Actinomycetes</taxon>
        <taxon>Pseudonocardiales</taxon>
        <taxon>Pseudonocardiaceae</taxon>
        <taxon>Pseudonocardia</taxon>
    </lineage>
</organism>
<reference evidence="3" key="1">
    <citation type="journal article" date="2019" name="Int. J. Syst. Evol. Microbiol.">
        <title>The Global Catalogue of Microorganisms (GCM) 10K type strain sequencing project: providing services to taxonomists for standard genome sequencing and annotation.</title>
        <authorList>
            <consortium name="The Broad Institute Genomics Platform"/>
            <consortium name="The Broad Institute Genome Sequencing Center for Infectious Disease"/>
            <person name="Wu L."/>
            <person name="Ma J."/>
        </authorList>
    </citation>
    <scope>NUCLEOTIDE SEQUENCE [LARGE SCALE GENOMIC DNA]</scope>
    <source>
        <strain evidence="3">CGMCC 4.7397</strain>
    </source>
</reference>
<dbReference type="Pfam" id="PF01476">
    <property type="entry name" value="LysM"/>
    <property type="match status" value="1"/>
</dbReference>
<keyword evidence="3" id="KW-1185">Reference proteome</keyword>
<dbReference type="Gene3D" id="3.10.350.10">
    <property type="entry name" value="LysM domain"/>
    <property type="match status" value="1"/>
</dbReference>
<dbReference type="CDD" id="cd00118">
    <property type="entry name" value="LysM"/>
    <property type="match status" value="1"/>
</dbReference>
<evidence type="ECO:0000313" key="3">
    <source>
        <dbReference type="Proteomes" id="UP001596119"/>
    </source>
</evidence>
<dbReference type="SUPFAM" id="SSF54106">
    <property type="entry name" value="LysM domain"/>
    <property type="match status" value="1"/>
</dbReference>
<evidence type="ECO:0000313" key="2">
    <source>
        <dbReference type="EMBL" id="MFC5950774.1"/>
    </source>
</evidence>
<evidence type="ECO:0000259" key="1">
    <source>
        <dbReference type="PROSITE" id="PS51782"/>
    </source>
</evidence>
<dbReference type="InterPro" id="IPR018392">
    <property type="entry name" value="LysM"/>
</dbReference>
<dbReference type="InterPro" id="IPR036779">
    <property type="entry name" value="LysM_dom_sf"/>
</dbReference>
<sequence length="53" mass="5416">MKSAPAANGNYVVKAGDTLSEIAAAHGKNWHDLAKANGLANPDVLSIGENLTV</sequence>
<gene>
    <name evidence="2" type="ORF">ACFQH9_21115</name>
</gene>
<feature type="domain" description="LysM" evidence="1">
    <location>
        <begin position="9"/>
        <end position="53"/>
    </location>
</feature>
<protein>
    <submittedName>
        <fullName evidence="2">LysM peptidoglycan-binding domain-containing protein</fullName>
    </submittedName>
</protein>
<dbReference type="RefSeq" id="WP_379568101.1">
    <property type="nucleotide sequence ID" value="NZ_JBHSQK010000054.1"/>
</dbReference>